<reference evidence="8" key="1">
    <citation type="submission" date="2023-07" db="EMBL/GenBank/DDBJ databases">
        <title>Sequencing the genomes of 1000 actinobacteria strains.</title>
        <authorList>
            <person name="Klenk H.-P."/>
        </authorList>
    </citation>
    <scope>NUCLEOTIDE SEQUENCE</scope>
    <source>
        <strain evidence="8">DSM 45977</strain>
    </source>
</reference>
<keyword evidence="5 7" id="KW-0472">Membrane</keyword>
<dbReference type="RefSeq" id="WP_310278073.1">
    <property type="nucleotide sequence ID" value="NZ_JAVDXW010000001.1"/>
</dbReference>
<comment type="subcellular location">
    <subcellularLocation>
        <location evidence="1">Membrane</location>
        <topology evidence="1">Multi-pass membrane protein</topology>
    </subcellularLocation>
</comment>
<dbReference type="InterPro" id="IPR022369">
    <property type="entry name" value="Integral_membrane_TerC_rswitch"/>
</dbReference>
<feature type="region of interest" description="Disordered" evidence="6">
    <location>
        <begin position="315"/>
        <end position="353"/>
    </location>
</feature>
<feature type="transmembrane region" description="Helical" evidence="7">
    <location>
        <begin position="287"/>
        <end position="307"/>
    </location>
</feature>
<dbReference type="PANTHER" id="PTHR30238:SF0">
    <property type="entry name" value="THYLAKOID MEMBRANE PROTEIN TERC, CHLOROPLASTIC"/>
    <property type="match status" value="1"/>
</dbReference>
<dbReference type="Proteomes" id="UP001180845">
    <property type="component" value="Unassembled WGS sequence"/>
</dbReference>
<feature type="compositionally biased region" description="Low complexity" evidence="6">
    <location>
        <begin position="322"/>
        <end position="353"/>
    </location>
</feature>
<keyword evidence="3 7" id="KW-0812">Transmembrane</keyword>
<feature type="transmembrane region" description="Helical" evidence="7">
    <location>
        <begin position="251"/>
        <end position="271"/>
    </location>
</feature>
<evidence type="ECO:0000313" key="8">
    <source>
        <dbReference type="EMBL" id="MDR7304387.1"/>
    </source>
</evidence>
<feature type="transmembrane region" description="Helical" evidence="7">
    <location>
        <begin position="194"/>
        <end position="217"/>
    </location>
</feature>
<proteinExistence type="inferred from homology"/>
<feature type="transmembrane region" description="Helical" evidence="7">
    <location>
        <begin position="103"/>
        <end position="125"/>
    </location>
</feature>
<keyword evidence="9" id="KW-1185">Reference proteome</keyword>
<sequence length="353" mass="38666">MTIPGWMWIATIAALLALLAFDFWLVSRNPRDPSLRESTAWVTFYVSLAVLFGFGVMALGGSRYGGEFFAGWITEYSLSIDNLFIFVLIMTRFSVPRQYRQKVLLIGIVLALVMRGVFIALGAGMVARFNWIFYIFGAFLLYTAWKLIKDKGEDEEFSENAALRTVRRVLPTTSEYHGAAMTTRVNGRRMVTPMLIVMVAIGTTDLLFAVDSIPAIFGLTKEPYLVFTANAFALMGLRQLFFLIGGLLDRLIYLSKGLAIILAFIGVKLILEALHHQGLHWVPEIPILVSLLVIIGTLAVTAVLSLAKSHKQAAAERESSAAEDAPVAETPAAETPAAETPAGETAGGEAEVR</sequence>
<dbReference type="AlphaFoldDB" id="A0AAE3ZJN3"/>
<feature type="transmembrane region" description="Helical" evidence="7">
    <location>
        <begin position="223"/>
        <end position="244"/>
    </location>
</feature>
<organism evidence="8 9">
    <name type="scientific">Haloactinomyces albus</name>
    <dbReference type="NCBI Taxonomy" id="1352928"/>
    <lineage>
        <taxon>Bacteria</taxon>
        <taxon>Bacillati</taxon>
        <taxon>Actinomycetota</taxon>
        <taxon>Actinomycetes</taxon>
        <taxon>Actinopolysporales</taxon>
        <taxon>Actinopolysporaceae</taxon>
        <taxon>Haloactinomyces</taxon>
    </lineage>
</organism>
<evidence type="ECO:0000256" key="4">
    <source>
        <dbReference type="ARBA" id="ARBA00022989"/>
    </source>
</evidence>
<evidence type="ECO:0000256" key="1">
    <source>
        <dbReference type="ARBA" id="ARBA00004141"/>
    </source>
</evidence>
<dbReference type="NCBIfam" id="TIGR03718">
    <property type="entry name" value="R_switched_Alx"/>
    <property type="match status" value="1"/>
</dbReference>
<dbReference type="EMBL" id="JAVDXW010000001">
    <property type="protein sequence ID" value="MDR7304387.1"/>
    <property type="molecule type" value="Genomic_DNA"/>
</dbReference>
<comment type="caution">
    <text evidence="8">The sequence shown here is derived from an EMBL/GenBank/DDBJ whole genome shotgun (WGS) entry which is preliminary data.</text>
</comment>
<dbReference type="GO" id="GO:0016020">
    <property type="term" value="C:membrane"/>
    <property type="evidence" value="ECO:0007669"/>
    <property type="project" value="UniProtKB-SubCell"/>
</dbReference>
<name>A0AAE3ZJN3_9ACTN</name>
<keyword evidence="4 7" id="KW-1133">Transmembrane helix</keyword>
<accession>A0AAE3ZJN3</accession>
<gene>
    <name evidence="8" type="ORF">JOF55_004568</name>
</gene>
<feature type="transmembrane region" description="Helical" evidence="7">
    <location>
        <begin position="38"/>
        <end position="57"/>
    </location>
</feature>
<dbReference type="Pfam" id="PF03741">
    <property type="entry name" value="TerC"/>
    <property type="match status" value="1"/>
</dbReference>
<dbReference type="InterPro" id="IPR005496">
    <property type="entry name" value="Integral_membrane_TerC"/>
</dbReference>
<evidence type="ECO:0000256" key="2">
    <source>
        <dbReference type="ARBA" id="ARBA00007511"/>
    </source>
</evidence>
<evidence type="ECO:0000256" key="5">
    <source>
        <dbReference type="ARBA" id="ARBA00023136"/>
    </source>
</evidence>
<feature type="transmembrane region" description="Helical" evidence="7">
    <location>
        <begin position="69"/>
        <end position="91"/>
    </location>
</feature>
<feature type="transmembrane region" description="Helical" evidence="7">
    <location>
        <begin position="131"/>
        <end position="148"/>
    </location>
</feature>
<evidence type="ECO:0000256" key="3">
    <source>
        <dbReference type="ARBA" id="ARBA00022692"/>
    </source>
</evidence>
<comment type="similarity">
    <text evidence="2">Belongs to the TerC family.</text>
</comment>
<evidence type="ECO:0000256" key="6">
    <source>
        <dbReference type="SAM" id="MobiDB-lite"/>
    </source>
</evidence>
<dbReference type="PANTHER" id="PTHR30238">
    <property type="entry name" value="MEMBRANE BOUND PREDICTED REDOX MODULATOR"/>
    <property type="match status" value="1"/>
</dbReference>
<evidence type="ECO:0000313" key="9">
    <source>
        <dbReference type="Proteomes" id="UP001180845"/>
    </source>
</evidence>
<evidence type="ECO:0000256" key="7">
    <source>
        <dbReference type="SAM" id="Phobius"/>
    </source>
</evidence>
<protein>
    <submittedName>
        <fullName evidence="8">Tellurite resistance protein TerC</fullName>
    </submittedName>
</protein>
<feature type="transmembrane region" description="Helical" evidence="7">
    <location>
        <begin position="6"/>
        <end position="26"/>
    </location>
</feature>